<dbReference type="PROSITE" id="PS00678">
    <property type="entry name" value="WD_REPEATS_1"/>
    <property type="match status" value="1"/>
</dbReference>
<evidence type="ECO:0000256" key="6">
    <source>
        <dbReference type="HAMAP-Rule" id="MF_03056"/>
    </source>
</evidence>
<dbReference type="PANTHER" id="PTHR16288">
    <property type="entry name" value="WD40 REPEAT PROTEIN 4"/>
    <property type="match status" value="1"/>
</dbReference>
<protein>
    <submittedName>
        <fullName evidence="9">WD40-repeat-containing domain protein</fullName>
    </submittedName>
</protein>
<evidence type="ECO:0000256" key="8">
    <source>
        <dbReference type="SAM" id="MobiDB-lite"/>
    </source>
</evidence>
<comment type="similarity">
    <text evidence="6">Belongs to the WD repeat TRM82 family.</text>
</comment>
<dbReference type="PROSITE" id="PS50082">
    <property type="entry name" value="WD_REPEATS_2"/>
    <property type="match status" value="2"/>
</dbReference>
<dbReference type="EMBL" id="ML178823">
    <property type="protein sequence ID" value="TFL01922.1"/>
    <property type="molecule type" value="Genomic_DNA"/>
</dbReference>
<feature type="compositionally biased region" description="Basic and acidic residues" evidence="8">
    <location>
        <begin position="475"/>
        <end position="492"/>
    </location>
</feature>
<dbReference type="SMART" id="SM00320">
    <property type="entry name" value="WD40"/>
    <property type="match status" value="3"/>
</dbReference>
<dbReference type="GO" id="GO:0005634">
    <property type="term" value="C:nucleus"/>
    <property type="evidence" value="ECO:0007669"/>
    <property type="project" value="UniProtKB-SubCell"/>
</dbReference>
<dbReference type="Pfam" id="PF00400">
    <property type="entry name" value="WD40"/>
    <property type="match status" value="2"/>
</dbReference>
<keyword evidence="2 6" id="KW-0853">WD repeat</keyword>
<comment type="function">
    <text evidence="6">Required for the formation of N(7)-methylguanine at position 46 (m7G46) in tRNA. In the complex, it is required to stabilize and induce conformational changes of the catalytic subunit.</text>
</comment>
<evidence type="ECO:0000256" key="5">
    <source>
        <dbReference type="ARBA" id="ARBA00023242"/>
    </source>
</evidence>
<feature type="repeat" description="WD" evidence="7">
    <location>
        <begin position="40"/>
        <end position="81"/>
    </location>
</feature>
<comment type="subcellular location">
    <subcellularLocation>
        <location evidence="1 6">Nucleus</location>
    </subcellularLocation>
</comment>
<dbReference type="PANTHER" id="PTHR16288:SF0">
    <property type="entry name" value="TRNA (GUANINE-N(7)-)-METHYLTRANSFERASE NON-CATALYTIC SUBUNIT WDR4"/>
    <property type="match status" value="1"/>
</dbReference>
<organism evidence="9 10">
    <name type="scientific">Pterulicium gracile</name>
    <dbReference type="NCBI Taxonomy" id="1884261"/>
    <lineage>
        <taxon>Eukaryota</taxon>
        <taxon>Fungi</taxon>
        <taxon>Dikarya</taxon>
        <taxon>Basidiomycota</taxon>
        <taxon>Agaricomycotina</taxon>
        <taxon>Agaricomycetes</taxon>
        <taxon>Agaricomycetidae</taxon>
        <taxon>Agaricales</taxon>
        <taxon>Pleurotineae</taxon>
        <taxon>Pterulaceae</taxon>
        <taxon>Pterulicium</taxon>
    </lineage>
</organism>
<dbReference type="InterPro" id="IPR015943">
    <property type="entry name" value="WD40/YVTN_repeat-like_dom_sf"/>
</dbReference>
<dbReference type="InterPro" id="IPR019775">
    <property type="entry name" value="WD40_repeat_CS"/>
</dbReference>
<feature type="compositionally biased region" description="Basic and acidic residues" evidence="8">
    <location>
        <begin position="445"/>
        <end position="459"/>
    </location>
</feature>
<comment type="pathway">
    <text evidence="6">tRNA modification; N(7)-methylguanine-tRNA biosynthesis.</text>
</comment>
<feature type="region of interest" description="Disordered" evidence="8">
    <location>
        <begin position="445"/>
        <end position="504"/>
    </location>
</feature>
<feature type="region of interest" description="Disordered" evidence="8">
    <location>
        <begin position="244"/>
        <end position="285"/>
    </location>
</feature>
<evidence type="ECO:0000256" key="3">
    <source>
        <dbReference type="ARBA" id="ARBA00022694"/>
    </source>
</evidence>
<proteinExistence type="inferred from homology"/>
<keyword evidence="4 6" id="KW-0677">Repeat</keyword>
<dbReference type="STRING" id="1884261.A0A5C3QJH7"/>
<evidence type="ECO:0000313" key="10">
    <source>
        <dbReference type="Proteomes" id="UP000305067"/>
    </source>
</evidence>
<dbReference type="GO" id="GO:0106004">
    <property type="term" value="P:tRNA (guanine-N7)-methylation"/>
    <property type="evidence" value="ECO:0007669"/>
    <property type="project" value="UniProtKB-UniRule"/>
</dbReference>
<dbReference type="UniPathway" id="UPA00989"/>
<dbReference type="HAMAP" id="MF_03056">
    <property type="entry name" value="TRM82"/>
    <property type="match status" value="1"/>
</dbReference>
<dbReference type="InterPro" id="IPR028884">
    <property type="entry name" value="Trm82"/>
</dbReference>
<feature type="repeat" description="WD" evidence="7">
    <location>
        <begin position="188"/>
        <end position="230"/>
    </location>
</feature>
<name>A0A5C3QJH7_9AGAR</name>
<keyword evidence="3 6" id="KW-0819">tRNA processing</keyword>
<feature type="compositionally biased region" description="Low complexity" evidence="8">
    <location>
        <begin position="274"/>
        <end position="285"/>
    </location>
</feature>
<gene>
    <name evidence="9" type="ORF">BDV98DRAFT_592429</name>
</gene>
<reference evidence="9 10" key="1">
    <citation type="journal article" date="2019" name="Nat. Ecol. Evol.">
        <title>Megaphylogeny resolves global patterns of mushroom evolution.</title>
        <authorList>
            <person name="Varga T."/>
            <person name="Krizsan K."/>
            <person name="Foldi C."/>
            <person name="Dima B."/>
            <person name="Sanchez-Garcia M."/>
            <person name="Sanchez-Ramirez S."/>
            <person name="Szollosi G.J."/>
            <person name="Szarkandi J.G."/>
            <person name="Papp V."/>
            <person name="Albert L."/>
            <person name="Andreopoulos W."/>
            <person name="Angelini C."/>
            <person name="Antonin V."/>
            <person name="Barry K.W."/>
            <person name="Bougher N.L."/>
            <person name="Buchanan P."/>
            <person name="Buyck B."/>
            <person name="Bense V."/>
            <person name="Catcheside P."/>
            <person name="Chovatia M."/>
            <person name="Cooper J."/>
            <person name="Damon W."/>
            <person name="Desjardin D."/>
            <person name="Finy P."/>
            <person name="Geml J."/>
            <person name="Haridas S."/>
            <person name="Hughes K."/>
            <person name="Justo A."/>
            <person name="Karasinski D."/>
            <person name="Kautmanova I."/>
            <person name="Kiss B."/>
            <person name="Kocsube S."/>
            <person name="Kotiranta H."/>
            <person name="LaButti K.M."/>
            <person name="Lechner B.E."/>
            <person name="Liimatainen K."/>
            <person name="Lipzen A."/>
            <person name="Lukacs Z."/>
            <person name="Mihaltcheva S."/>
            <person name="Morgado L.N."/>
            <person name="Niskanen T."/>
            <person name="Noordeloos M.E."/>
            <person name="Ohm R.A."/>
            <person name="Ortiz-Santana B."/>
            <person name="Ovrebo C."/>
            <person name="Racz N."/>
            <person name="Riley R."/>
            <person name="Savchenko A."/>
            <person name="Shiryaev A."/>
            <person name="Soop K."/>
            <person name="Spirin V."/>
            <person name="Szebenyi C."/>
            <person name="Tomsovsky M."/>
            <person name="Tulloss R.E."/>
            <person name="Uehling J."/>
            <person name="Grigoriev I.V."/>
            <person name="Vagvolgyi C."/>
            <person name="Papp T."/>
            <person name="Martin F.M."/>
            <person name="Miettinen O."/>
            <person name="Hibbett D.S."/>
            <person name="Nagy L.G."/>
        </authorList>
    </citation>
    <scope>NUCLEOTIDE SEQUENCE [LARGE SCALE GENOMIC DNA]</scope>
    <source>
        <strain evidence="9 10">CBS 309.79</strain>
    </source>
</reference>
<evidence type="ECO:0000256" key="4">
    <source>
        <dbReference type="ARBA" id="ARBA00022737"/>
    </source>
</evidence>
<dbReference type="InterPro" id="IPR036322">
    <property type="entry name" value="WD40_repeat_dom_sf"/>
</dbReference>
<evidence type="ECO:0000256" key="2">
    <source>
        <dbReference type="ARBA" id="ARBA00022574"/>
    </source>
</evidence>
<evidence type="ECO:0000256" key="1">
    <source>
        <dbReference type="ARBA" id="ARBA00004123"/>
    </source>
</evidence>
<keyword evidence="10" id="KW-1185">Reference proteome</keyword>
<dbReference type="Gene3D" id="2.130.10.10">
    <property type="entry name" value="YVTN repeat-like/Quinoprotein amine dehydrogenase"/>
    <property type="match status" value="2"/>
</dbReference>
<dbReference type="SUPFAM" id="SSF50978">
    <property type="entry name" value="WD40 repeat-like"/>
    <property type="match status" value="1"/>
</dbReference>
<dbReference type="GO" id="GO:0005829">
    <property type="term" value="C:cytosol"/>
    <property type="evidence" value="ECO:0007669"/>
    <property type="project" value="TreeGrafter"/>
</dbReference>
<dbReference type="GO" id="GO:0043527">
    <property type="term" value="C:tRNA methyltransferase complex"/>
    <property type="evidence" value="ECO:0007669"/>
    <property type="project" value="TreeGrafter"/>
</dbReference>
<keyword evidence="5 6" id="KW-0539">Nucleus</keyword>
<dbReference type="AlphaFoldDB" id="A0A5C3QJH7"/>
<evidence type="ECO:0000256" key="7">
    <source>
        <dbReference type="PROSITE-ProRule" id="PRU00221"/>
    </source>
</evidence>
<dbReference type="InterPro" id="IPR001680">
    <property type="entry name" value="WD40_rpt"/>
</dbReference>
<sequence length="504" mass="55086">MDSPLPYTHLRSTQNYLVAVSGPHVQLFDLSTSDLISSQKLSSSGPIRCVGVDNSQTYLATSGDDKFLHVWNLKDLTPINQRELPKKPTEILFTPDSQSILVSDKFGDIFRYPVQLPEGFAAAKTEAAQRDPNASHENPSNGELILGHVSVLNTFLLSEDQKHIITADRDEHIRISRFPRGYNIEAYCFGHKTFVSALHIPPSKPDWLISGGGDPTLKIWKWLDGSLLQEVEIWSTLQKYMKATAPEPEEGEGQGKGRHKKKKGKAADKDASEDPAPAEAEPALPSEPAAPVLVLHDIRTLNTAEGPYVVVSAVGCSALLAFPFSSTEPLSASSIVTFDCERPVLDFTIQDQHILVSTHGVWSDGAAGAASTPLPHIRKLTLSSQQFVEDQQASKLCSSLNTSALISGSPEEIRSLDIYSRLSSMHKRAEPIDLMDRDALISDMGSEKTQKLTKKELGRLKSKLALGSGGAAEPIEEKSPQAKRMKSESGSRDEDEEMQDVNAE</sequence>
<evidence type="ECO:0000313" key="9">
    <source>
        <dbReference type="EMBL" id="TFL01922.1"/>
    </source>
</evidence>
<accession>A0A5C3QJH7</accession>
<feature type="compositionally biased region" description="Acidic residues" evidence="8">
    <location>
        <begin position="493"/>
        <end position="504"/>
    </location>
</feature>
<dbReference type="Proteomes" id="UP000305067">
    <property type="component" value="Unassembled WGS sequence"/>
</dbReference>
<dbReference type="OrthoDB" id="339900at2759"/>